<evidence type="ECO:0000313" key="3">
    <source>
        <dbReference type="Proteomes" id="UP000046122"/>
    </source>
</evidence>
<feature type="compositionally biased region" description="Polar residues" evidence="1">
    <location>
        <begin position="48"/>
        <end position="57"/>
    </location>
</feature>
<protein>
    <submittedName>
        <fullName evidence="2">Uncharacterized protein</fullName>
    </submittedName>
</protein>
<reference evidence="2 3" key="1">
    <citation type="submission" date="2014-08" db="EMBL/GenBank/DDBJ databases">
        <authorList>
            <person name="Moulin Lionel"/>
        </authorList>
    </citation>
    <scope>NUCLEOTIDE SEQUENCE [LARGE SCALE GENOMIC DNA]</scope>
</reference>
<sequence>MRMSALGCCVCRRATRSEETSGRRRTNRNRRPRCRLPANAIACRRATRASTGPGNTGRSERGSTLRQARVFVPGLRRVDWVKPPNLIILGRSKEATGADPRIHSVTPAEDCCGPNKEMQPLVQQCKCLHRHGASKSRHGSSGLRASLRSLLRPWMTKGGCAQKTIPSNSPNSQDSFSTNFIDLPSLISFQRPGSPGHRRRGSCSI</sequence>
<dbReference type="AlphaFoldDB" id="A0A090GDZ7"/>
<evidence type="ECO:0000256" key="1">
    <source>
        <dbReference type="SAM" id="MobiDB-lite"/>
    </source>
</evidence>
<proteinExistence type="predicted"/>
<dbReference type="EMBL" id="CCNE01000066">
    <property type="protein sequence ID" value="CDX63061.1"/>
    <property type="molecule type" value="Genomic_DNA"/>
</dbReference>
<gene>
    <name evidence="2" type="ORF">MPL3365_80125</name>
</gene>
<organism evidence="2 3">
    <name type="scientific">Mesorhizobium plurifarium</name>
    <dbReference type="NCBI Taxonomy" id="69974"/>
    <lineage>
        <taxon>Bacteria</taxon>
        <taxon>Pseudomonadati</taxon>
        <taxon>Pseudomonadota</taxon>
        <taxon>Alphaproteobacteria</taxon>
        <taxon>Hyphomicrobiales</taxon>
        <taxon>Phyllobacteriaceae</taxon>
        <taxon>Mesorhizobium</taxon>
    </lineage>
</organism>
<dbReference type="Proteomes" id="UP000046122">
    <property type="component" value="Unassembled WGS sequence"/>
</dbReference>
<name>A0A090GDZ7_MESPL</name>
<feature type="region of interest" description="Disordered" evidence="1">
    <location>
        <begin position="45"/>
        <end position="64"/>
    </location>
</feature>
<accession>A0A090GDZ7</accession>
<evidence type="ECO:0000313" key="2">
    <source>
        <dbReference type="EMBL" id="CDX63061.1"/>
    </source>
</evidence>